<dbReference type="EMBL" id="JALLBG020000125">
    <property type="protein sequence ID" value="KAL3763206.1"/>
    <property type="molecule type" value="Genomic_DNA"/>
</dbReference>
<comment type="subcellular location">
    <subcellularLocation>
        <location evidence="1">Nucleus</location>
    </subcellularLocation>
</comment>
<evidence type="ECO:0000256" key="2">
    <source>
        <dbReference type="ARBA" id="ARBA00023125"/>
    </source>
</evidence>
<dbReference type="Proteomes" id="UP001530293">
    <property type="component" value="Unassembled WGS sequence"/>
</dbReference>
<name>A0ABD3MML7_9STRA</name>
<dbReference type="Pfam" id="PF00447">
    <property type="entry name" value="HSF_DNA-bind"/>
    <property type="match status" value="1"/>
</dbReference>
<gene>
    <name evidence="5" type="ORF">ACHAWU_008115</name>
</gene>
<keyword evidence="2" id="KW-0238">DNA-binding</keyword>
<evidence type="ECO:0000313" key="6">
    <source>
        <dbReference type="Proteomes" id="UP001530293"/>
    </source>
</evidence>
<dbReference type="GO" id="GO:0003677">
    <property type="term" value="F:DNA binding"/>
    <property type="evidence" value="ECO:0007669"/>
    <property type="project" value="UniProtKB-KW"/>
</dbReference>
<proteinExistence type="predicted"/>
<dbReference type="GO" id="GO:0005634">
    <property type="term" value="C:nucleus"/>
    <property type="evidence" value="ECO:0007669"/>
    <property type="project" value="UniProtKB-SubCell"/>
</dbReference>
<dbReference type="SUPFAM" id="SSF46785">
    <property type="entry name" value="Winged helix' DNA-binding domain"/>
    <property type="match status" value="1"/>
</dbReference>
<comment type="caution">
    <text evidence="5">The sequence shown here is derived from an EMBL/GenBank/DDBJ whole genome shotgun (WGS) entry which is preliminary data.</text>
</comment>
<evidence type="ECO:0000256" key="3">
    <source>
        <dbReference type="ARBA" id="ARBA00023242"/>
    </source>
</evidence>
<accession>A0ABD3MML7</accession>
<evidence type="ECO:0000256" key="1">
    <source>
        <dbReference type="ARBA" id="ARBA00004123"/>
    </source>
</evidence>
<keyword evidence="6" id="KW-1185">Reference proteome</keyword>
<protein>
    <recommendedName>
        <fullName evidence="4">HSF-type DNA-binding domain-containing protein</fullName>
    </recommendedName>
</protein>
<reference evidence="5 6" key="1">
    <citation type="submission" date="2024-10" db="EMBL/GenBank/DDBJ databases">
        <title>Updated reference genomes for cyclostephanoid diatoms.</title>
        <authorList>
            <person name="Roberts W.R."/>
            <person name="Alverson A.J."/>
        </authorList>
    </citation>
    <scope>NUCLEOTIDE SEQUENCE [LARGE SCALE GENOMIC DNA]</scope>
    <source>
        <strain evidence="5 6">AJA232-27</strain>
    </source>
</reference>
<dbReference type="Gene3D" id="1.10.10.10">
    <property type="entry name" value="Winged helix-like DNA-binding domain superfamily/Winged helix DNA-binding domain"/>
    <property type="match status" value="1"/>
</dbReference>
<sequence length="75" mass="8688">MSKRDHHSKFFPSKLRAMLDNVEELDLSHASSWVSDGNAFAVHNPEVFMSDVAPIFFKKLTLLRSFHRQLSIWVS</sequence>
<feature type="domain" description="HSF-type DNA-binding" evidence="4">
    <location>
        <begin position="11"/>
        <end position="73"/>
    </location>
</feature>
<dbReference type="InterPro" id="IPR036390">
    <property type="entry name" value="WH_DNA-bd_sf"/>
</dbReference>
<dbReference type="InterPro" id="IPR036388">
    <property type="entry name" value="WH-like_DNA-bd_sf"/>
</dbReference>
<dbReference type="InterPro" id="IPR000232">
    <property type="entry name" value="HSF_DNA-bd"/>
</dbReference>
<keyword evidence="3" id="KW-0539">Nucleus</keyword>
<evidence type="ECO:0000313" key="5">
    <source>
        <dbReference type="EMBL" id="KAL3763206.1"/>
    </source>
</evidence>
<dbReference type="AlphaFoldDB" id="A0ABD3MML7"/>
<organism evidence="5 6">
    <name type="scientific">Discostella pseudostelligera</name>
    <dbReference type="NCBI Taxonomy" id="259834"/>
    <lineage>
        <taxon>Eukaryota</taxon>
        <taxon>Sar</taxon>
        <taxon>Stramenopiles</taxon>
        <taxon>Ochrophyta</taxon>
        <taxon>Bacillariophyta</taxon>
        <taxon>Coscinodiscophyceae</taxon>
        <taxon>Thalassiosirophycidae</taxon>
        <taxon>Stephanodiscales</taxon>
        <taxon>Stephanodiscaceae</taxon>
        <taxon>Discostella</taxon>
    </lineage>
</organism>
<evidence type="ECO:0000259" key="4">
    <source>
        <dbReference type="Pfam" id="PF00447"/>
    </source>
</evidence>